<evidence type="ECO:0000256" key="1">
    <source>
        <dbReference type="SAM" id="MobiDB-lite"/>
    </source>
</evidence>
<keyword evidence="3" id="KW-1185">Reference proteome</keyword>
<reference evidence="2 3" key="1">
    <citation type="journal article" date="2023" name="Plants (Basel)">
        <title>Bridging the Gap: Combining Genomics and Transcriptomics Approaches to Understand Stylosanthes scabra, an Orphan Legume from the Brazilian Caatinga.</title>
        <authorList>
            <person name="Ferreira-Neto J.R.C."/>
            <person name="da Silva M.D."/>
            <person name="Binneck E."/>
            <person name="de Melo N.F."/>
            <person name="da Silva R.H."/>
            <person name="de Melo A.L.T.M."/>
            <person name="Pandolfi V."/>
            <person name="Bustamante F.O."/>
            <person name="Brasileiro-Vidal A.C."/>
            <person name="Benko-Iseppon A.M."/>
        </authorList>
    </citation>
    <scope>NUCLEOTIDE SEQUENCE [LARGE SCALE GENOMIC DNA]</scope>
    <source>
        <tissue evidence="2">Leaves</tissue>
    </source>
</reference>
<organism evidence="2 3">
    <name type="scientific">Stylosanthes scabra</name>
    <dbReference type="NCBI Taxonomy" id="79078"/>
    <lineage>
        <taxon>Eukaryota</taxon>
        <taxon>Viridiplantae</taxon>
        <taxon>Streptophyta</taxon>
        <taxon>Embryophyta</taxon>
        <taxon>Tracheophyta</taxon>
        <taxon>Spermatophyta</taxon>
        <taxon>Magnoliopsida</taxon>
        <taxon>eudicotyledons</taxon>
        <taxon>Gunneridae</taxon>
        <taxon>Pentapetalae</taxon>
        <taxon>rosids</taxon>
        <taxon>fabids</taxon>
        <taxon>Fabales</taxon>
        <taxon>Fabaceae</taxon>
        <taxon>Papilionoideae</taxon>
        <taxon>50 kb inversion clade</taxon>
        <taxon>dalbergioids sensu lato</taxon>
        <taxon>Dalbergieae</taxon>
        <taxon>Pterocarpus clade</taxon>
        <taxon>Stylosanthes</taxon>
    </lineage>
</organism>
<accession>A0ABU6QQI2</accession>
<protein>
    <submittedName>
        <fullName evidence="2">Uncharacterized protein</fullName>
    </submittedName>
</protein>
<dbReference type="PROSITE" id="PS51257">
    <property type="entry name" value="PROKAR_LIPOPROTEIN"/>
    <property type="match status" value="1"/>
</dbReference>
<sequence>MRGLLASEHSLGDACYAYAWALGCPSRICVRGLVAPDAKLQKTSKDAHASLRKSLKEARKNKESKEDGHKAKEAHSALIARPHAPDSVIMPPFLNEKVFR</sequence>
<dbReference type="EMBL" id="JASCZI010000891">
    <property type="protein sequence ID" value="MED6113715.1"/>
    <property type="molecule type" value="Genomic_DNA"/>
</dbReference>
<proteinExistence type="predicted"/>
<dbReference type="Proteomes" id="UP001341840">
    <property type="component" value="Unassembled WGS sequence"/>
</dbReference>
<gene>
    <name evidence="2" type="ORF">PIB30_073419</name>
</gene>
<evidence type="ECO:0000313" key="2">
    <source>
        <dbReference type="EMBL" id="MED6113715.1"/>
    </source>
</evidence>
<feature type="region of interest" description="Disordered" evidence="1">
    <location>
        <begin position="41"/>
        <end position="73"/>
    </location>
</feature>
<evidence type="ECO:0000313" key="3">
    <source>
        <dbReference type="Proteomes" id="UP001341840"/>
    </source>
</evidence>
<name>A0ABU6QQI2_9FABA</name>
<comment type="caution">
    <text evidence="2">The sequence shown here is derived from an EMBL/GenBank/DDBJ whole genome shotgun (WGS) entry which is preliminary data.</text>
</comment>